<evidence type="ECO:0000256" key="3">
    <source>
        <dbReference type="ARBA" id="ARBA00023157"/>
    </source>
</evidence>
<evidence type="ECO:0000256" key="5">
    <source>
        <dbReference type="ARBA" id="ARBA00023319"/>
    </source>
</evidence>
<keyword evidence="4" id="KW-0325">Glycoprotein</keyword>
<dbReference type="Pfam" id="PF08205">
    <property type="entry name" value="C2-set_2"/>
    <property type="match status" value="1"/>
</dbReference>
<dbReference type="SMART" id="SM00409">
    <property type="entry name" value="IG"/>
    <property type="match status" value="1"/>
</dbReference>
<dbReference type="PANTHER" id="PTHR11640">
    <property type="entry name" value="NEPHRIN"/>
    <property type="match status" value="1"/>
</dbReference>
<accession>A0ABV0SLE6</accession>
<evidence type="ECO:0000256" key="1">
    <source>
        <dbReference type="ARBA" id="ARBA00004479"/>
    </source>
</evidence>
<evidence type="ECO:0000259" key="6">
    <source>
        <dbReference type="PROSITE" id="PS50835"/>
    </source>
</evidence>
<comment type="caution">
    <text evidence="7">The sequence shown here is derived from an EMBL/GenBank/DDBJ whole genome shotgun (WGS) entry which is preliminary data.</text>
</comment>
<keyword evidence="5" id="KW-0393">Immunoglobulin domain</keyword>
<dbReference type="InterPro" id="IPR013098">
    <property type="entry name" value="Ig_I-set"/>
</dbReference>
<keyword evidence="8" id="KW-1185">Reference proteome</keyword>
<dbReference type="InterPro" id="IPR036179">
    <property type="entry name" value="Ig-like_dom_sf"/>
</dbReference>
<dbReference type="PROSITE" id="PS50835">
    <property type="entry name" value="IG_LIKE"/>
    <property type="match status" value="1"/>
</dbReference>
<dbReference type="Proteomes" id="UP001482620">
    <property type="component" value="Unassembled WGS sequence"/>
</dbReference>
<keyword evidence="2" id="KW-0472">Membrane</keyword>
<dbReference type="EMBL" id="JAHRIQ010000256">
    <property type="protein sequence ID" value="MEQ2220358.1"/>
    <property type="molecule type" value="Genomic_DNA"/>
</dbReference>
<dbReference type="InterPro" id="IPR013162">
    <property type="entry name" value="CD80_C2-set"/>
</dbReference>
<dbReference type="InterPro" id="IPR007110">
    <property type="entry name" value="Ig-like_dom"/>
</dbReference>
<evidence type="ECO:0000313" key="8">
    <source>
        <dbReference type="Proteomes" id="UP001482620"/>
    </source>
</evidence>
<protein>
    <recommendedName>
        <fullName evidence="6">Ig-like domain-containing protein</fullName>
    </recommendedName>
</protein>
<reference evidence="7 8" key="1">
    <citation type="submission" date="2021-06" db="EMBL/GenBank/DDBJ databases">
        <authorList>
            <person name="Palmer J.M."/>
        </authorList>
    </citation>
    <scope>NUCLEOTIDE SEQUENCE [LARGE SCALE GENOMIC DNA]</scope>
    <source>
        <strain evidence="8">if_2019</strain>
        <tissue evidence="7">Muscle</tissue>
    </source>
</reference>
<evidence type="ECO:0000256" key="4">
    <source>
        <dbReference type="ARBA" id="ARBA00023180"/>
    </source>
</evidence>
<dbReference type="InterPro" id="IPR003599">
    <property type="entry name" value="Ig_sub"/>
</dbReference>
<proteinExistence type="predicted"/>
<keyword evidence="3" id="KW-1015">Disulfide bond</keyword>
<dbReference type="SUPFAM" id="SSF48726">
    <property type="entry name" value="Immunoglobulin"/>
    <property type="match status" value="2"/>
</dbReference>
<dbReference type="InterPro" id="IPR051275">
    <property type="entry name" value="Cell_adhesion_signaling"/>
</dbReference>
<evidence type="ECO:0000313" key="7">
    <source>
        <dbReference type="EMBL" id="MEQ2220358.1"/>
    </source>
</evidence>
<name>A0ABV0SLE6_9TELE</name>
<dbReference type="Pfam" id="PF07679">
    <property type="entry name" value="I-set"/>
    <property type="match status" value="1"/>
</dbReference>
<feature type="domain" description="Ig-like" evidence="6">
    <location>
        <begin position="17"/>
        <end position="119"/>
    </location>
</feature>
<dbReference type="Gene3D" id="2.60.40.10">
    <property type="entry name" value="Immunoglobulins"/>
    <property type="match status" value="2"/>
</dbReference>
<gene>
    <name evidence="7" type="ORF">ILYODFUR_004614</name>
</gene>
<comment type="subcellular location">
    <subcellularLocation>
        <location evidence="1">Membrane</location>
        <topology evidence="1">Single-pass type I membrane protein</topology>
    </subcellularLocation>
</comment>
<sequence>MFMSSSLYFICFFDNTPCAHRFSCTHAQQAFRTEPRNLTVRMGATAVLKCEVLRASGIVQWAKDGLLLGPQRSLPGFPRYSMIGKRGQYHLRIENAQLEDDAFFECQAGQSESSDAIVSNLVFLTVQIPPSKPYFTMDLTTPWVAGKKYLVECVAPDAKPEADISLYKDGVDLTGAMSFTTSGSKDKLLNTHAEVTYVFHRLPDTLSSTNPLNLPPACLGSLFPLFSKCSYFLHLS</sequence>
<organism evidence="7 8">
    <name type="scientific">Ilyodon furcidens</name>
    <name type="common">goldbreast splitfin</name>
    <dbReference type="NCBI Taxonomy" id="33524"/>
    <lineage>
        <taxon>Eukaryota</taxon>
        <taxon>Metazoa</taxon>
        <taxon>Chordata</taxon>
        <taxon>Craniata</taxon>
        <taxon>Vertebrata</taxon>
        <taxon>Euteleostomi</taxon>
        <taxon>Actinopterygii</taxon>
        <taxon>Neopterygii</taxon>
        <taxon>Teleostei</taxon>
        <taxon>Neoteleostei</taxon>
        <taxon>Acanthomorphata</taxon>
        <taxon>Ovalentaria</taxon>
        <taxon>Atherinomorphae</taxon>
        <taxon>Cyprinodontiformes</taxon>
        <taxon>Goodeidae</taxon>
        <taxon>Ilyodon</taxon>
    </lineage>
</organism>
<evidence type="ECO:0000256" key="2">
    <source>
        <dbReference type="ARBA" id="ARBA00023136"/>
    </source>
</evidence>
<dbReference type="PANTHER" id="PTHR11640:SF136">
    <property type="entry name" value="NEPHRIN"/>
    <property type="match status" value="1"/>
</dbReference>
<dbReference type="InterPro" id="IPR013783">
    <property type="entry name" value="Ig-like_fold"/>
</dbReference>